<comment type="caution">
    <text evidence="3">The sequence shown here is derived from an EMBL/GenBank/DDBJ whole genome shotgun (WGS) entry which is preliminary data.</text>
</comment>
<keyword evidence="4" id="KW-1185">Reference proteome</keyword>
<accession>A0AAV3PM04</accession>
<dbReference type="PANTHER" id="PTHR31301">
    <property type="entry name" value="LOB DOMAIN-CONTAINING PROTEIN 4-RELATED"/>
    <property type="match status" value="1"/>
</dbReference>
<protein>
    <recommendedName>
        <fullName evidence="2">LOB domain-containing protein</fullName>
    </recommendedName>
</protein>
<evidence type="ECO:0000313" key="4">
    <source>
        <dbReference type="Proteomes" id="UP001454036"/>
    </source>
</evidence>
<name>A0AAV3PM04_LITER</name>
<organism evidence="3 4">
    <name type="scientific">Lithospermum erythrorhizon</name>
    <name type="common">Purple gromwell</name>
    <name type="synonym">Lithospermum officinale var. erythrorhizon</name>
    <dbReference type="NCBI Taxonomy" id="34254"/>
    <lineage>
        <taxon>Eukaryota</taxon>
        <taxon>Viridiplantae</taxon>
        <taxon>Streptophyta</taxon>
        <taxon>Embryophyta</taxon>
        <taxon>Tracheophyta</taxon>
        <taxon>Spermatophyta</taxon>
        <taxon>Magnoliopsida</taxon>
        <taxon>eudicotyledons</taxon>
        <taxon>Gunneridae</taxon>
        <taxon>Pentapetalae</taxon>
        <taxon>asterids</taxon>
        <taxon>lamiids</taxon>
        <taxon>Boraginales</taxon>
        <taxon>Boraginaceae</taxon>
        <taxon>Boraginoideae</taxon>
        <taxon>Lithospermeae</taxon>
        <taxon>Lithospermum</taxon>
    </lineage>
</organism>
<dbReference type="Pfam" id="PF03195">
    <property type="entry name" value="LOB"/>
    <property type="match status" value="1"/>
</dbReference>
<evidence type="ECO:0000313" key="3">
    <source>
        <dbReference type="EMBL" id="GAA0152710.1"/>
    </source>
</evidence>
<dbReference type="EMBL" id="BAABME010033376">
    <property type="protein sequence ID" value="GAA0152710.1"/>
    <property type="molecule type" value="Genomic_DNA"/>
</dbReference>
<evidence type="ECO:0000256" key="1">
    <source>
        <dbReference type="ARBA" id="ARBA00005474"/>
    </source>
</evidence>
<dbReference type="Proteomes" id="UP001454036">
    <property type="component" value="Unassembled WGS sequence"/>
</dbReference>
<sequence length="227" mass="25972">MYHIGTMLNLTVEKNNGTPACASCKHQRKKCTDKCILAPLFPVEKTKEFQAVHRVFGVSNLTKIVRHLPLDDDRRRAAESLIWEASWRQKDPILGPYGEYKRIYDELRLYKTQLQPNNNMYQNNLVLSQGGVTSAMYKSHGATTPPLSGWSNNNIGGVTHHHDNINNTLNYIHENGSVINFDHNSYYDYCVQREYDLNSEKIRREVTNNGCGIVPPHHQHPANGFSH</sequence>
<dbReference type="PANTHER" id="PTHR31301:SF19">
    <property type="entry name" value="LOB DOMAIN-CONTAINING PROTEIN 2"/>
    <property type="match status" value="1"/>
</dbReference>
<reference evidence="3 4" key="1">
    <citation type="submission" date="2024-01" db="EMBL/GenBank/DDBJ databases">
        <title>The complete chloroplast genome sequence of Lithospermum erythrorhizon: insights into the phylogenetic relationship among Boraginaceae species and the maternal lineages of purple gromwells.</title>
        <authorList>
            <person name="Okada T."/>
            <person name="Watanabe K."/>
        </authorList>
    </citation>
    <scope>NUCLEOTIDE SEQUENCE [LARGE SCALE GENOMIC DNA]</scope>
</reference>
<dbReference type="InterPro" id="IPR004883">
    <property type="entry name" value="LOB"/>
</dbReference>
<dbReference type="PROSITE" id="PS50891">
    <property type="entry name" value="LOB"/>
    <property type="match status" value="1"/>
</dbReference>
<comment type="similarity">
    <text evidence="1">Belongs to the LOB domain-containing protein family.</text>
</comment>
<evidence type="ECO:0000259" key="2">
    <source>
        <dbReference type="PROSITE" id="PS50891"/>
    </source>
</evidence>
<feature type="domain" description="LOB" evidence="2">
    <location>
        <begin position="19"/>
        <end position="121"/>
    </location>
</feature>
<gene>
    <name evidence="3" type="ORF">LIER_43193</name>
</gene>
<proteinExistence type="inferred from homology"/>
<dbReference type="AlphaFoldDB" id="A0AAV3PM04"/>